<name>A0A7I7YXT0_9MYCO</name>
<dbReference type="AlphaFoldDB" id="A0A7I7YXT0"/>
<proteinExistence type="predicted"/>
<dbReference type="RefSeq" id="WP_169718429.1">
    <property type="nucleotide sequence ID" value="NZ_AP022614.1"/>
</dbReference>
<reference evidence="1 2" key="1">
    <citation type="journal article" date="2019" name="Emerg. Microbes Infect.">
        <title>Comprehensive subspecies identification of 175 nontuberculous mycobacteria species based on 7547 genomic profiles.</title>
        <authorList>
            <person name="Matsumoto Y."/>
            <person name="Kinjo T."/>
            <person name="Motooka D."/>
            <person name="Nabeya D."/>
            <person name="Jung N."/>
            <person name="Uechi K."/>
            <person name="Horii T."/>
            <person name="Iida T."/>
            <person name="Fujita J."/>
            <person name="Nakamura S."/>
        </authorList>
    </citation>
    <scope>NUCLEOTIDE SEQUENCE [LARGE SCALE GENOMIC DNA]</scope>
    <source>
        <strain evidence="1 2">JCM 14742</strain>
    </source>
</reference>
<evidence type="ECO:0000313" key="1">
    <source>
        <dbReference type="EMBL" id="BBZ46489.1"/>
    </source>
</evidence>
<dbReference type="EMBL" id="AP022614">
    <property type="protein sequence ID" value="BBZ46489.1"/>
    <property type="molecule type" value="Genomic_DNA"/>
</dbReference>
<organism evidence="1 2">
    <name type="scientific">Mycobacterium parmense</name>
    <dbReference type="NCBI Taxonomy" id="185642"/>
    <lineage>
        <taxon>Bacteria</taxon>
        <taxon>Bacillati</taxon>
        <taxon>Actinomycetota</taxon>
        <taxon>Actinomycetes</taxon>
        <taxon>Mycobacteriales</taxon>
        <taxon>Mycobacteriaceae</taxon>
        <taxon>Mycobacterium</taxon>
        <taxon>Mycobacterium simiae complex</taxon>
    </lineage>
</organism>
<dbReference type="Proteomes" id="UP000467105">
    <property type="component" value="Chromosome"/>
</dbReference>
<accession>A0A7I7YXT0</accession>
<protein>
    <submittedName>
        <fullName evidence="1">Uncharacterized protein</fullName>
    </submittedName>
</protein>
<sequence>MLTLQSWIPRNPASLDVITPIKARACSALNAVLKSRPIDAPAKARLMPRGAERC</sequence>
<gene>
    <name evidence="1" type="ORF">MPRM_37700</name>
</gene>
<keyword evidence="2" id="KW-1185">Reference proteome</keyword>
<evidence type="ECO:0000313" key="2">
    <source>
        <dbReference type="Proteomes" id="UP000467105"/>
    </source>
</evidence>